<sequence>MIDRRRLLLTAAATAAVAPSVAQAQAQTQTTAADADGRLNSLLDGWFEADIEENPEGATNLGLDRGARAGLSAKLSEAGPAAIRKDRQKAVSRWTQLDAFDQSGLSPAGALNYAIAAFGAETAAQTARFDYGSGPGRPSPYIVTQLSGAYFSTPDFLDNQHRIEDAAGADAFLSRLEAFSGVLEGETAKIQEDAGLGVIPPDFIIDRMLPQIRTLHDTPAADLAMLKSLARKTAGLNLTGYDARAAAIVDQKVKPALAAQIEALEALRPRATHDAGVWRLPDGETFYAAGLKANTTTTLTAKEIHALGREQVAEISAEIDAILKAQGYTRGTVGERIQALNKEPAQLFANTDAGKAELLAWLNTLVADLEPKLPQVFGRLPKSHVKIRRVPVSIQSGAPGGYYQGPPLDGSRPGAYYINLRDTGNWPRFALPTLTYHEASPGHHLQVALQRESGELPQWRRAGGFSAYNEGWALYAEAVAADDLDVYAGNPLGRVGFLMSYLFRAVRLVVDTGLHSERWSREQAVDYMAASGAKPLDASNSEINRYCVWPGQACAYKVGHTVIARLREEAEGRPGFDLRAFHDKVLENGSLPLAVLERVVRGQA</sequence>
<organism evidence="2 3">
    <name type="scientific">Brevundimonas vesicularis</name>
    <name type="common">Pseudomonas vesicularis</name>
    <dbReference type="NCBI Taxonomy" id="41276"/>
    <lineage>
        <taxon>Bacteria</taxon>
        <taxon>Pseudomonadati</taxon>
        <taxon>Pseudomonadota</taxon>
        <taxon>Alphaproteobacteria</taxon>
        <taxon>Caulobacterales</taxon>
        <taxon>Caulobacteraceae</taxon>
        <taxon>Brevundimonas</taxon>
    </lineage>
</organism>
<dbReference type="Pfam" id="PF05960">
    <property type="entry name" value="DUF885"/>
    <property type="match status" value="1"/>
</dbReference>
<dbReference type="PANTHER" id="PTHR33361:SF2">
    <property type="entry name" value="DUF885 DOMAIN-CONTAINING PROTEIN"/>
    <property type="match status" value="1"/>
</dbReference>
<comment type="caution">
    <text evidence="2">The sequence shown here is derived from an EMBL/GenBank/DDBJ whole genome shotgun (WGS) entry which is preliminary data.</text>
</comment>
<dbReference type="PROSITE" id="PS51318">
    <property type="entry name" value="TAT"/>
    <property type="match status" value="1"/>
</dbReference>
<dbReference type="InterPro" id="IPR006311">
    <property type="entry name" value="TAT_signal"/>
</dbReference>
<evidence type="ECO:0000313" key="2">
    <source>
        <dbReference type="EMBL" id="MBB5772723.1"/>
    </source>
</evidence>
<dbReference type="Proteomes" id="UP000556201">
    <property type="component" value="Unassembled WGS sequence"/>
</dbReference>
<evidence type="ECO:0000313" key="3">
    <source>
        <dbReference type="Proteomes" id="UP000556201"/>
    </source>
</evidence>
<dbReference type="RefSeq" id="WP_184279934.1">
    <property type="nucleotide sequence ID" value="NZ_JACHLJ010000003.1"/>
</dbReference>
<evidence type="ECO:0000256" key="1">
    <source>
        <dbReference type="SAM" id="SignalP"/>
    </source>
</evidence>
<dbReference type="EMBL" id="JACHLJ010000003">
    <property type="protein sequence ID" value="MBB5772723.1"/>
    <property type="molecule type" value="Genomic_DNA"/>
</dbReference>
<name>A0A7W9L6S5_BREVE</name>
<gene>
    <name evidence="2" type="ORF">HNP47_002739</name>
</gene>
<reference evidence="2 3" key="1">
    <citation type="submission" date="2020-08" db="EMBL/GenBank/DDBJ databases">
        <title>Functional genomics of gut bacteria from endangered species of beetles.</title>
        <authorList>
            <person name="Carlos-Shanley C."/>
        </authorList>
    </citation>
    <scope>NUCLEOTIDE SEQUENCE [LARGE SCALE GENOMIC DNA]</scope>
    <source>
        <strain evidence="2 3">S00192</strain>
    </source>
</reference>
<proteinExistence type="predicted"/>
<accession>A0A7W9L6S5</accession>
<feature type="signal peptide" evidence="1">
    <location>
        <begin position="1"/>
        <end position="24"/>
    </location>
</feature>
<dbReference type="AlphaFoldDB" id="A0A7W9L6S5"/>
<keyword evidence="1" id="KW-0732">Signal</keyword>
<dbReference type="InterPro" id="IPR010281">
    <property type="entry name" value="DUF885"/>
</dbReference>
<feature type="chain" id="PRO_5030942954" evidence="1">
    <location>
        <begin position="25"/>
        <end position="604"/>
    </location>
</feature>
<protein>
    <submittedName>
        <fullName evidence="2">Uncharacterized protein (DUF885 family)</fullName>
    </submittedName>
</protein>
<dbReference type="PANTHER" id="PTHR33361">
    <property type="entry name" value="GLR0591 PROTEIN"/>
    <property type="match status" value="1"/>
</dbReference>